<feature type="domain" description="KH type-2" evidence="2">
    <location>
        <begin position="84"/>
        <end position="112"/>
    </location>
</feature>
<comment type="caution">
    <text evidence="3">The sequence shown here is derived from an EMBL/GenBank/DDBJ whole genome shotgun (WGS) entry which is preliminary data.</text>
</comment>
<accession>A0A3E4YLE8</accession>
<gene>
    <name evidence="3" type="ORF">DXB99_03300</name>
</gene>
<sequence>MDAGGGLLFNDDNIDIENRLSDTRETSYKVKSYKSEDYLNSWQDERESAISELKSYRKEIFQKFMNDCNFHDNFFYDMCYRTHICTIYTTKPGLWIGKNGKNIKYLTEILRSNGWNVKLKEIKGTYLSL</sequence>
<evidence type="ECO:0000313" key="4">
    <source>
        <dbReference type="Proteomes" id="UP000260758"/>
    </source>
</evidence>
<organism evidence="3 4">
    <name type="scientific">Agathobacter rectalis</name>
    <dbReference type="NCBI Taxonomy" id="39491"/>
    <lineage>
        <taxon>Bacteria</taxon>
        <taxon>Bacillati</taxon>
        <taxon>Bacillota</taxon>
        <taxon>Clostridia</taxon>
        <taxon>Lachnospirales</taxon>
        <taxon>Lachnospiraceae</taxon>
        <taxon>Agathobacter</taxon>
    </lineage>
</organism>
<name>A0A3E4YLE8_9FIRM</name>
<dbReference type="InterPro" id="IPR004044">
    <property type="entry name" value="KH_dom_type_2"/>
</dbReference>
<evidence type="ECO:0000313" key="3">
    <source>
        <dbReference type="EMBL" id="RGM75568.1"/>
    </source>
</evidence>
<dbReference type="Pfam" id="PF07650">
    <property type="entry name" value="KH_2"/>
    <property type="match status" value="1"/>
</dbReference>
<keyword evidence="1" id="KW-0694">RNA-binding</keyword>
<protein>
    <recommendedName>
        <fullName evidence="2">KH type-2 domain-containing protein</fullName>
    </recommendedName>
</protein>
<evidence type="ECO:0000259" key="2">
    <source>
        <dbReference type="Pfam" id="PF07650"/>
    </source>
</evidence>
<dbReference type="AlphaFoldDB" id="A0A3E4YLE8"/>
<dbReference type="EMBL" id="QSTP01000001">
    <property type="protein sequence ID" value="RGM75568.1"/>
    <property type="molecule type" value="Genomic_DNA"/>
</dbReference>
<dbReference type="SUPFAM" id="SSF54814">
    <property type="entry name" value="Prokaryotic type KH domain (KH-domain type II)"/>
    <property type="match status" value="1"/>
</dbReference>
<dbReference type="GO" id="GO:0003723">
    <property type="term" value="F:RNA binding"/>
    <property type="evidence" value="ECO:0007669"/>
    <property type="project" value="UniProtKB-KW"/>
</dbReference>
<dbReference type="InterPro" id="IPR009019">
    <property type="entry name" value="KH_sf_prok-type"/>
</dbReference>
<evidence type="ECO:0000256" key="1">
    <source>
        <dbReference type="ARBA" id="ARBA00022884"/>
    </source>
</evidence>
<dbReference type="Proteomes" id="UP000260758">
    <property type="component" value="Unassembled WGS sequence"/>
</dbReference>
<reference evidence="3 4" key="1">
    <citation type="submission" date="2018-08" db="EMBL/GenBank/DDBJ databases">
        <title>A genome reference for cultivated species of the human gut microbiota.</title>
        <authorList>
            <person name="Zou Y."/>
            <person name="Xue W."/>
            <person name="Luo G."/>
        </authorList>
    </citation>
    <scope>NUCLEOTIDE SEQUENCE [LARGE SCALE GENOMIC DNA]</scope>
    <source>
        <strain evidence="3 4">OM07-13</strain>
    </source>
</reference>
<dbReference type="RefSeq" id="WP_117718324.1">
    <property type="nucleotide sequence ID" value="NZ_QSTP01000001.1"/>
</dbReference>
<proteinExistence type="predicted"/>